<evidence type="ECO:0000256" key="1">
    <source>
        <dbReference type="SAM" id="MobiDB-lite"/>
    </source>
</evidence>
<evidence type="ECO:0000313" key="3">
    <source>
        <dbReference type="EMBL" id="CAF0832656.1"/>
    </source>
</evidence>
<organism evidence="2 6">
    <name type="scientific">Didymodactylos carnosus</name>
    <dbReference type="NCBI Taxonomy" id="1234261"/>
    <lineage>
        <taxon>Eukaryota</taxon>
        <taxon>Metazoa</taxon>
        <taxon>Spiralia</taxon>
        <taxon>Gnathifera</taxon>
        <taxon>Rotifera</taxon>
        <taxon>Eurotatoria</taxon>
        <taxon>Bdelloidea</taxon>
        <taxon>Philodinida</taxon>
        <taxon>Philodinidae</taxon>
        <taxon>Didymodactylos</taxon>
    </lineage>
</organism>
<sequence length="87" mass="9893">MCRWGCMSFEATFMCKFCGTRFCAECLRGDFNGTMKDPAHCRKCNQTNCQGKRVEIYEFPDGQEPKGAKGKGRDKSPKKTPAKKKKK</sequence>
<evidence type="ECO:0000313" key="5">
    <source>
        <dbReference type="EMBL" id="CAF3617277.1"/>
    </source>
</evidence>
<feature type="compositionally biased region" description="Basic residues" evidence="1">
    <location>
        <begin position="78"/>
        <end position="87"/>
    </location>
</feature>
<dbReference type="Proteomes" id="UP000682733">
    <property type="component" value="Unassembled WGS sequence"/>
</dbReference>
<dbReference type="EMBL" id="CAJNOK010001847">
    <property type="protein sequence ID" value="CAF0832656.1"/>
    <property type="molecule type" value="Genomic_DNA"/>
</dbReference>
<evidence type="ECO:0000313" key="4">
    <source>
        <dbReference type="EMBL" id="CAF3516187.1"/>
    </source>
</evidence>
<dbReference type="EMBL" id="CAJNOQ010000008">
    <property type="protein sequence ID" value="CAF0738129.1"/>
    <property type="molecule type" value="Genomic_DNA"/>
</dbReference>
<protein>
    <submittedName>
        <fullName evidence="2">Uncharacterized protein</fullName>
    </submittedName>
</protein>
<dbReference type="EMBL" id="CAJOBC010000008">
    <property type="protein sequence ID" value="CAF3516187.1"/>
    <property type="molecule type" value="Genomic_DNA"/>
</dbReference>
<feature type="region of interest" description="Disordered" evidence="1">
    <location>
        <begin position="60"/>
        <end position="87"/>
    </location>
</feature>
<name>A0A813ND22_9BILA</name>
<dbReference type="Proteomes" id="UP000677228">
    <property type="component" value="Unassembled WGS sequence"/>
</dbReference>
<dbReference type="Proteomes" id="UP000663829">
    <property type="component" value="Unassembled WGS sequence"/>
</dbReference>
<dbReference type="Proteomes" id="UP000681722">
    <property type="component" value="Unassembled WGS sequence"/>
</dbReference>
<feature type="compositionally biased region" description="Basic and acidic residues" evidence="1">
    <location>
        <begin position="63"/>
        <end position="77"/>
    </location>
</feature>
<reference evidence="2" key="1">
    <citation type="submission" date="2021-02" db="EMBL/GenBank/DDBJ databases">
        <authorList>
            <person name="Nowell W R."/>
        </authorList>
    </citation>
    <scope>NUCLEOTIDE SEQUENCE</scope>
</reference>
<comment type="caution">
    <text evidence="2">The sequence shown here is derived from an EMBL/GenBank/DDBJ whole genome shotgun (WGS) entry which is preliminary data.</text>
</comment>
<evidence type="ECO:0000313" key="2">
    <source>
        <dbReference type="EMBL" id="CAF0738129.1"/>
    </source>
</evidence>
<evidence type="ECO:0000313" key="6">
    <source>
        <dbReference type="Proteomes" id="UP000663829"/>
    </source>
</evidence>
<dbReference type="OrthoDB" id="5970946at2759"/>
<keyword evidence="6" id="KW-1185">Reference proteome</keyword>
<proteinExistence type="predicted"/>
<accession>A0A813ND22</accession>
<dbReference type="EMBL" id="CAJOBA010001847">
    <property type="protein sequence ID" value="CAF3617277.1"/>
    <property type="molecule type" value="Genomic_DNA"/>
</dbReference>
<gene>
    <name evidence="2" type="ORF">GPM918_LOCUS100</name>
    <name evidence="3" type="ORF">OVA965_LOCUS6224</name>
    <name evidence="4" type="ORF">SRO942_LOCUS101</name>
    <name evidence="5" type="ORF">TMI583_LOCUS6220</name>
</gene>
<dbReference type="AlphaFoldDB" id="A0A813ND22"/>